<dbReference type="InterPro" id="IPR038987">
    <property type="entry name" value="MoeA-like"/>
</dbReference>
<evidence type="ECO:0000313" key="8">
    <source>
        <dbReference type="EMBL" id="KDQ64212.1"/>
    </source>
</evidence>
<feature type="compositionally biased region" description="Basic and acidic residues" evidence="6">
    <location>
        <begin position="199"/>
        <end position="209"/>
    </location>
</feature>
<dbReference type="PANTHER" id="PTHR10192">
    <property type="entry name" value="MOLYBDOPTERIN BIOSYNTHESIS PROTEIN"/>
    <property type="match status" value="1"/>
</dbReference>
<keyword evidence="5" id="KW-0479">Metal-binding</keyword>
<sequence length="682" mass="72372">MSTPIRVAILTVSDTASATPSLDVSGPTIRAKLAAESPAFSCTDIAIVPDDEVQIRDTVNAWCDSGNVDWVITTGGTGFGVRDRTPEALSPLIDRQAPGLVHLLLSTSLSHTPLASLSRPIAGTIKNTLLITLPGSVKAVKECLAALLTGGVVQHAVELIRGGSGKVVHEQLSGERGSVSGGEGEPGHGHGHHHHHHHHGDEHHHDHGHPAPKPRTPQTLSHDPNLPVSARHRISPYEIITLDSALSIITEQIKPLGTHTQKVTPSLKNSVLAEDIYSTFEIPKTYTTNVDGYAVRSSEPPGTYKVHTPKSHPLTSPLPPNTIYRVNTGGPIPQGADAVVMVEDTLLVEVYDNSEQTPGEEKLVEIKAQVDKGENVRKPGSDVSSGELVMRKGEVIGGMGGEVGSLVFVGRDEVKVYKKPIVALMSTGNELIDIQHPPPPPANTSGEGEWGGVYDTNRPSLQAALESMGYEVVDLGIVVDDVESHKKAIAKGLAEADVILTTGGTSMGPTDLLKPVVEREFGGSIHFGRVKVKPGKPTTFATIPLATSSNPEEMTVVEKPIFALPGNPASALVCFYIFVVPALRALGGWPVDRCHLARVGVQIQDPMPLDPRPEFHRVTIKAGIQGLKAFSTGGQRSSKMSSLSGANGLVALPAVEKEGGGKKRLEKGEWAEAVVIGEIQMY</sequence>
<dbReference type="SUPFAM" id="SSF63882">
    <property type="entry name" value="MoeA N-terminal region -like"/>
    <property type="match status" value="1"/>
</dbReference>
<dbReference type="GO" id="GO:0006777">
    <property type="term" value="P:Mo-molybdopterin cofactor biosynthetic process"/>
    <property type="evidence" value="ECO:0007669"/>
    <property type="project" value="UniProtKB-UniRule"/>
</dbReference>
<keyword evidence="5" id="KW-0500">Molybdenum</keyword>
<dbReference type="CDD" id="cd00886">
    <property type="entry name" value="MogA_MoaB"/>
    <property type="match status" value="1"/>
</dbReference>
<dbReference type="SMART" id="SM00852">
    <property type="entry name" value="MoCF_biosynth"/>
    <property type="match status" value="2"/>
</dbReference>
<dbReference type="OrthoDB" id="4349954at2759"/>
<keyword evidence="5" id="KW-0808">Transferase</keyword>
<evidence type="ECO:0000256" key="5">
    <source>
        <dbReference type="RuleBase" id="RU365090"/>
    </source>
</evidence>
<dbReference type="Pfam" id="PF03453">
    <property type="entry name" value="MoeA_N"/>
    <property type="match status" value="1"/>
</dbReference>
<evidence type="ECO:0000256" key="3">
    <source>
        <dbReference type="ARBA" id="ARBA00008339"/>
    </source>
</evidence>
<evidence type="ECO:0000256" key="4">
    <source>
        <dbReference type="ARBA" id="ARBA00023150"/>
    </source>
</evidence>
<dbReference type="CDD" id="cd00887">
    <property type="entry name" value="MoeA"/>
    <property type="match status" value="1"/>
</dbReference>
<gene>
    <name evidence="8" type="ORF">JAAARDRAFT_201596</name>
</gene>
<keyword evidence="9" id="KW-1185">Reference proteome</keyword>
<dbReference type="InterPro" id="IPR036425">
    <property type="entry name" value="MoaB/Mog-like_dom_sf"/>
</dbReference>
<feature type="compositionally biased region" description="Basic residues" evidence="6">
    <location>
        <begin position="189"/>
        <end position="198"/>
    </location>
</feature>
<dbReference type="InterPro" id="IPR008284">
    <property type="entry name" value="MoCF_biosynth_CS"/>
</dbReference>
<comment type="similarity">
    <text evidence="5">Belongs to the MoeA family.</text>
</comment>
<comment type="cofactor">
    <cofactor evidence="5">
        <name>Mg(2+)</name>
        <dbReference type="ChEBI" id="CHEBI:18420"/>
    </cofactor>
</comment>
<feature type="region of interest" description="Disordered" evidence="6">
    <location>
        <begin position="168"/>
        <end position="229"/>
    </location>
</feature>
<dbReference type="PROSITE" id="PS01079">
    <property type="entry name" value="MOCF_BIOSYNTHESIS_2"/>
    <property type="match status" value="1"/>
</dbReference>
<protein>
    <recommendedName>
        <fullName evidence="7">MoaB/Mog domain-containing protein</fullName>
    </recommendedName>
</protein>
<dbReference type="HOGENOM" id="CLU_010186_2_2_1"/>
<reference evidence="9" key="1">
    <citation type="journal article" date="2014" name="Proc. Natl. Acad. Sci. U.S.A.">
        <title>Extensive sampling of basidiomycete genomes demonstrates inadequacy of the white-rot/brown-rot paradigm for wood decay fungi.</title>
        <authorList>
            <person name="Riley R."/>
            <person name="Salamov A.A."/>
            <person name="Brown D.W."/>
            <person name="Nagy L.G."/>
            <person name="Floudas D."/>
            <person name="Held B.W."/>
            <person name="Levasseur A."/>
            <person name="Lombard V."/>
            <person name="Morin E."/>
            <person name="Otillar R."/>
            <person name="Lindquist E.A."/>
            <person name="Sun H."/>
            <person name="LaButti K.M."/>
            <person name="Schmutz J."/>
            <person name="Jabbour D."/>
            <person name="Luo H."/>
            <person name="Baker S.E."/>
            <person name="Pisabarro A.G."/>
            <person name="Walton J.D."/>
            <person name="Blanchette R.A."/>
            <person name="Henrissat B."/>
            <person name="Martin F."/>
            <person name="Cullen D."/>
            <person name="Hibbett D.S."/>
            <person name="Grigoriev I.V."/>
        </authorList>
    </citation>
    <scope>NUCLEOTIDE SEQUENCE [LARGE SCALE GENOMIC DNA]</scope>
    <source>
        <strain evidence="9">MUCL 33604</strain>
    </source>
</reference>
<dbReference type="GO" id="GO:0061599">
    <property type="term" value="F:molybdopterin molybdotransferase activity"/>
    <property type="evidence" value="ECO:0007669"/>
    <property type="project" value="UniProtKB-UniRule"/>
</dbReference>
<keyword evidence="4 5" id="KW-0501">Molybdenum cofactor biosynthesis</keyword>
<dbReference type="InterPro" id="IPR036135">
    <property type="entry name" value="MoeA_linker/N_sf"/>
</dbReference>
<dbReference type="InterPro" id="IPR005110">
    <property type="entry name" value="MoeA_linker/N"/>
</dbReference>
<keyword evidence="5" id="KW-0460">Magnesium</keyword>
<evidence type="ECO:0000313" key="9">
    <source>
        <dbReference type="Proteomes" id="UP000027265"/>
    </source>
</evidence>
<comment type="function">
    <text evidence="5">Catalyzes two steps in the biosynthesis of the molybdenum cofactor. In the first step, molybdopterin is adenylated. Subsequently, molybdate is inserted into adenylated molybdopterin and AMP is released.</text>
</comment>
<accession>A0A067QL15</accession>
<comment type="catalytic activity">
    <reaction evidence="5">
        <text>adenylyl-molybdopterin + molybdate = Mo-molybdopterin + AMP + H(+)</text>
        <dbReference type="Rhea" id="RHEA:35047"/>
        <dbReference type="ChEBI" id="CHEBI:15378"/>
        <dbReference type="ChEBI" id="CHEBI:36264"/>
        <dbReference type="ChEBI" id="CHEBI:62727"/>
        <dbReference type="ChEBI" id="CHEBI:71302"/>
        <dbReference type="ChEBI" id="CHEBI:456215"/>
    </reaction>
</comment>
<dbReference type="Gene3D" id="3.40.980.10">
    <property type="entry name" value="MoaB/Mog-like domain"/>
    <property type="match status" value="2"/>
</dbReference>
<comment type="catalytic activity">
    <reaction evidence="5">
        <text>molybdopterin + ATP + H(+) = adenylyl-molybdopterin + diphosphate</text>
        <dbReference type="Rhea" id="RHEA:31331"/>
        <dbReference type="ChEBI" id="CHEBI:15378"/>
        <dbReference type="ChEBI" id="CHEBI:30616"/>
        <dbReference type="ChEBI" id="CHEBI:33019"/>
        <dbReference type="ChEBI" id="CHEBI:58698"/>
        <dbReference type="ChEBI" id="CHEBI:62727"/>
    </reaction>
</comment>
<feature type="domain" description="MoaB/Mog" evidence="7">
    <location>
        <begin position="8"/>
        <end position="155"/>
    </location>
</feature>
<name>A0A067QL15_9AGAM</name>
<dbReference type="EMBL" id="KL197709">
    <property type="protein sequence ID" value="KDQ64212.1"/>
    <property type="molecule type" value="Genomic_DNA"/>
</dbReference>
<dbReference type="STRING" id="933084.A0A067QL15"/>
<dbReference type="GO" id="GO:0061598">
    <property type="term" value="F:molybdopterin adenylyltransferase activity"/>
    <property type="evidence" value="ECO:0007669"/>
    <property type="project" value="UniProtKB-UniRule"/>
</dbReference>
<dbReference type="Pfam" id="PF03454">
    <property type="entry name" value="MoeA_C"/>
    <property type="match status" value="1"/>
</dbReference>
<dbReference type="InterPro" id="IPR036688">
    <property type="entry name" value="MoeA_C_domain_IV_sf"/>
</dbReference>
<dbReference type="PANTHER" id="PTHR10192:SF5">
    <property type="entry name" value="GEPHYRIN"/>
    <property type="match status" value="1"/>
</dbReference>
<dbReference type="Gene3D" id="2.40.340.10">
    <property type="entry name" value="MoeA, C-terminal, domain IV"/>
    <property type="match status" value="1"/>
</dbReference>
<dbReference type="Proteomes" id="UP000027265">
    <property type="component" value="Unassembled WGS sequence"/>
</dbReference>
<evidence type="ECO:0000259" key="7">
    <source>
        <dbReference type="SMART" id="SM00852"/>
    </source>
</evidence>
<dbReference type="AlphaFoldDB" id="A0A067QL15"/>
<dbReference type="Pfam" id="PF00994">
    <property type="entry name" value="MoCF_biosynth"/>
    <property type="match status" value="2"/>
</dbReference>
<proteinExistence type="inferred from homology"/>
<dbReference type="UniPathway" id="UPA00344"/>
<comment type="similarity">
    <text evidence="2">In the N-terminal section; belongs to the MoaB/Mog family.</text>
</comment>
<dbReference type="GO" id="GO:0005829">
    <property type="term" value="C:cytosol"/>
    <property type="evidence" value="ECO:0007669"/>
    <property type="project" value="TreeGrafter"/>
</dbReference>
<dbReference type="FunFam" id="3.40.980.10:FF:000001">
    <property type="entry name" value="Molybdopterin molybdenumtransferase"/>
    <property type="match status" value="1"/>
</dbReference>
<dbReference type="GO" id="GO:0005524">
    <property type="term" value="F:ATP binding"/>
    <property type="evidence" value="ECO:0007669"/>
    <property type="project" value="UniProtKB-UniRule"/>
</dbReference>
<dbReference type="Gene3D" id="2.170.190.11">
    <property type="entry name" value="Molybdopterin biosynthesis moea protein, domain 3"/>
    <property type="match status" value="1"/>
</dbReference>
<organism evidence="8 9">
    <name type="scientific">Jaapia argillacea MUCL 33604</name>
    <dbReference type="NCBI Taxonomy" id="933084"/>
    <lineage>
        <taxon>Eukaryota</taxon>
        <taxon>Fungi</taxon>
        <taxon>Dikarya</taxon>
        <taxon>Basidiomycota</taxon>
        <taxon>Agaricomycotina</taxon>
        <taxon>Agaricomycetes</taxon>
        <taxon>Agaricomycetidae</taxon>
        <taxon>Jaapiales</taxon>
        <taxon>Jaapiaceae</taxon>
        <taxon>Jaapia</taxon>
    </lineage>
</organism>
<dbReference type="SUPFAM" id="SSF53218">
    <property type="entry name" value="Molybdenum cofactor biosynthesis proteins"/>
    <property type="match status" value="2"/>
</dbReference>
<comment type="similarity">
    <text evidence="3">In the C-terminal section; belongs to the MoeA family.</text>
</comment>
<dbReference type="InterPro" id="IPR001453">
    <property type="entry name" value="MoaB/Mog_dom"/>
</dbReference>
<dbReference type="NCBIfam" id="TIGR00177">
    <property type="entry name" value="molyb_syn"/>
    <property type="match status" value="2"/>
</dbReference>
<dbReference type="GO" id="GO:0046872">
    <property type="term" value="F:metal ion binding"/>
    <property type="evidence" value="ECO:0007669"/>
    <property type="project" value="UniProtKB-UniRule"/>
</dbReference>
<dbReference type="InterPro" id="IPR005111">
    <property type="entry name" value="MoeA_C_domain_IV"/>
</dbReference>
<evidence type="ECO:0000256" key="6">
    <source>
        <dbReference type="SAM" id="MobiDB-lite"/>
    </source>
</evidence>
<dbReference type="SUPFAM" id="SSF63867">
    <property type="entry name" value="MoeA C-terminal domain-like"/>
    <property type="match status" value="1"/>
</dbReference>
<evidence type="ECO:0000256" key="2">
    <source>
        <dbReference type="ARBA" id="ARBA00007589"/>
    </source>
</evidence>
<dbReference type="InParanoid" id="A0A067QL15"/>
<evidence type="ECO:0000256" key="1">
    <source>
        <dbReference type="ARBA" id="ARBA00005046"/>
    </source>
</evidence>
<dbReference type="Gene3D" id="3.90.105.10">
    <property type="entry name" value="Molybdopterin biosynthesis moea protein, domain 2"/>
    <property type="match status" value="1"/>
</dbReference>
<comment type="pathway">
    <text evidence="1 5">Cofactor biosynthesis; molybdopterin biosynthesis.</text>
</comment>
<feature type="domain" description="MoaB/Mog" evidence="7">
    <location>
        <begin position="423"/>
        <end position="585"/>
    </location>
</feature>